<feature type="compositionally biased region" description="Low complexity" evidence="8">
    <location>
        <begin position="338"/>
        <end position="392"/>
    </location>
</feature>
<dbReference type="InterPro" id="IPR017441">
    <property type="entry name" value="Protein_kinase_ATP_BS"/>
</dbReference>
<evidence type="ECO:0000313" key="10">
    <source>
        <dbReference type="EMBL" id="GIE25507.1"/>
    </source>
</evidence>
<dbReference type="Proteomes" id="UP000603200">
    <property type="component" value="Unassembled WGS sequence"/>
</dbReference>
<reference evidence="10 11" key="1">
    <citation type="submission" date="2021-01" db="EMBL/GenBank/DDBJ databases">
        <title>Whole genome shotgun sequence of Actinoplanes humidus NBRC 14915.</title>
        <authorList>
            <person name="Komaki H."/>
            <person name="Tamura T."/>
        </authorList>
    </citation>
    <scope>NUCLEOTIDE SEQUENCE [LARGE SCALE GENOMIC DNA]</scope>
    <source>
        <strain evidence="10 11">NBRC 14915</strain>
    </source>
</reference>
<gene>
    <name evidence="10" type="ORF">Ahu01nite_086090</name>
</gene>
<keyword evidence="4 7" id="KW-0547">Nucleotide-binding</keyword>
<evidence type="ECO:0000256" key="1">
    <source>
        <dbReference type="ARBA" id="ARBA00010886"/>
    </source>
</evidence>
<dbReference type="CDD" id="cd14014">
    <property type="entry name" value="STKc_PknB_like"/>
    <property type="match status" value="1"/>
</dbReference>
<dbReference type="InterPro" id="IPR000719">
    <property type="entry name" value="Prot_kinase_dom"/>
</dbReference>
<organism evidence="10 11">
    <name type="scientific">Winogradskya humida</name>
    <dbReference type="NCBI Taxonomy" id="113566"/>
    <lineage>
        <taxon>Bacteria</taxon>
        <taxon>Bacillati</taxon>
        <taxon>Actinomycetota</taxon>
        <taxon>Actinomycetes</taxon>
        <taxon>Micromonosporales</taxon>
        <taxon>Micromonosporaceae</taxon>
        <taxon>Winogradskya</taxon>
    </lineage>
</organism>
<evidence type="ECO:0000256" key="7">
    <source>
        <dbReference type="PROSITE-ProRule" id="PRU10141"/>
    </source>
</evidence>
<feature type="compositionally biased region" description="Low complexity" evidence="8">
    <location>
        <begin position="570"/>
        <end position="592"/>
    </location>
</feature>
<dbReference type="PROSITE" id="PS50011">
    <property type="entry name" value="PROTEIN_KINASE_DOM"/>
    <property type="match status" value="1"/>
</dbReference>
<sequence length="641" mass="64377">MPSTVRDFPHDGADTESNRGGSTAATGGSRVRTLAGRYRVEEAVGRGGSAVVHRGWDRTLKRRVAIKLFSSYRAEGNEPSIDVLREARTAAGLNHPNVARVYDYGEALEGTERVPYLVMEFLDGDTLADELARTGALDWHRAAEICAATAAALAAAHERNLVHRDVKPRNVMLTPTGVKVVDFGIAAVAGQNSVDTHGRLWGTPASLAPEQLRGEPTFPAADVYGLGLLLFECLAGTPAWPGQTVGEILALRHDQRTPRLPRIPGLPRDIIRLYEACTSEDPARRPTAAHAAETLRRTAGLMPTVRPAIAGSVLLPGTRSQRSRPGSTVGAGTGLGGATARSARTGLSGATASRSASGPGGAAASRSGSGPGGAAAPRSGSGPGGAAAPRSGTGLGGAAAPRSGTGLGGAAAPRSGSSPGGAAAREFVVAGAGATAGSPALGYPASGYPASGSRSRSRRREAIMASVAVAAAVVSIFGLQLVNGASTPGGRQAEAAAAGGAGIPAVAPTPHPHTAAPSPSAAPSSATPTTTGATDWRPIKDPVETTRATTSPAAPSTTPTKAPHTPPRTSPAKTPSATPTTPGHTPTSSPTATPKPSPPIPTPTTSPTPTDEPTNTPEPSTDPVDPPATTHSAVPVSSTTD</sequence>
<evidence type="ECO:0000256" key="6">
    <source>
        <dbReference type="ARBA" id="ARBA00022840"/>
    </source>
</evidence>
<dbReference type="SUPFAM" id="SSF56112">
    <property type="entry name" value="Protein kinase-like (PK-like)"/>
    <property type="match status" value="1"/>
</dbReference>
<dbReference type="PROSITE" id="PS00108">
    <property type="entry name" value="PROTEIN_KINASE_ST"/>
    <property type="match status" value="1"/>
</dbReference>
<feature type="region of interest" description="Disordered" evidence="8">
    <location>
        <begin position="312"/>
        <end position="421"/>
    </location>
</feature>
<name>A0ABQ4A576_9ACTN</name>
<feature type="compositionally biased region" description="Pro residues" evidence="8">
    <location>
        <begin position="593"/>
        <end position="606"/>
    </location>
</feature>
<evidence type="ECO:0000256" key="8">
    <source>
        <dbReference type="SAM" id="MobiDB-lite"/>
    </source>
</evidence>
<dbReference type="EMBL" id="BOMN01000122">
    <property type="protein sequence ID" value="GIE25507.1"/>
    <property type="molecule type" value="Genomic_DNA"/>
</dbReference>
<feature type="compositionally biased region" description="Low complexity" evidence="8">
    <location>
        <begin position="607"/>
        <end position="623"/>
    </location>
</feature>
<feature type="compositionally biased region" description="Basic and acidic residues" evidence="8">
    <location>
        <begin position="7"/>
        <end position="17"/>
    </location>
</feature>
<feature type="region of interest" description="Disordered" evidence="8">
    <location>
        <begin position="1"/>
        <end position="30"/>
    </location>
</feature>
<feature type="binding site" evidence="7">
    <location>
        <position position="67"/>
    </location>
    <ligand>
        <name>ATP</name>
        <dbReference type="ChEBI" id="CHEBI:30616"/>
    </ligand>
</feature>
<feature type="compositionally biased region" description="Polar residues" evidence="8">
    <location>
        <begin position="629"/>
        <end position="641"/>
    </location>
</feature>
<evidence type="ECO:0000313" key="11">
    <source>
        <dbReference type="Proteomes" id="UP000603200"/>
    </source>
</evidence>
<evidence type="ECO:0000256" key="5">
    <source>
        <dbReference type="ARBA" id="ARBA00022777"/>
    </source>
</evidence>
<dbReference type="InterPro" id="IPR050660">
    <property type="entry name" value="NEK_Ser/Thr_kinase"/>
</dbReference>
<keyword evidence="11" id="KW-1185">Reference proteome</keyword>
<dbReference type="Pfam" id="PF00069">
    <property type="entry name" value="Pkinase"/>
    <property type="match status" value="1"/>
</dbReference>
<dbReference type="Gene3D" id="3.30.200.20">
    <property type="entry name" value="Phosphorylase Kinase, domain 1"/>
    <property type="match status" value="1"/>
</dbReference>
<evidence type="ECO:0000256" key="4">
    <source>
        <dbReference type="ARBA" id="ARBA00022741"/>
    </source>
</evidence>
<feature type="compositionally biased region" description="Low complexity" evidence="8">
    <location>
        <begin position="502"/>
        <end position="534"/>
    </location>
</feature>
<keyword evidence="3" id="KW-0808">Transferase</keyword>
<dbReference type="PANTHER" id="PTHR43671">
    <property type="entry name" value="SERINE/THREONINE-PROTEIN KINASE NEK"/>
    <property type="match status" value="1"/>
</dbReference>
<dbReference type="PRINTS" id="PR01217">
    <property type="entry name" value="PRICHEXTENSN"/>
</dbReference>
<proteinExistence type="inferred from homology"/>
<dbReference type="Gene3D" id="1.10.510.10">
    <property type="entry name" value="Transferase(Phosphotransferase) domain 1"/>
    <property type="match status" value="1"/>
</dbReference>
<feature type="domain" description="Protein kinase" evidence="9">
    <location>
        <begin position="38"/>
        <end position="305"/>
    </location>
</feature>
<keyword evidence="6 7" id="KW-0067">ATP-binding</keyword>
<feature type="compositionally biased region" description="Low complexity" evidence="8">
    <location>
        <begin position="545"/>
        <end position="563"/>
    </location>
</feature>
<evidence type="ECO:0000256" key="3">
    <source>
        <dbReference type="ARBA" id="ARBA00022679"/>
    </source>
</evidence>
<dbReference type="PANTHER" id="PTHR43671:SF13">
    <property type="entry name" value="SERINE_THREONINE-PROTEIN KINASE NEK2"/>
    <property type="match status" value="1"/>
</dbReference>
<evidence type="ECO:0000259" key="9">
    <source>
        <dbReference type="PROSITE" id="PS50011"/>
    </source>
</evidence>
<comment type="similarity">
    <text evidence="1">Belongs to the protein kinase superfamily. NEK Ser/Thr protein kinase family. NIMA subfamily.</text>
</comment>
<dbReference type="PROSITE" id="PS00107">
    <property type="entry name" value="PROTEIN_KINASE_ATP"/>
    <property type="match status" value="1"/>
</dbReference>
<feature type="region of interest" description="Disordered" evidence="8">
    <location>
        <begin position="502"/>
        <end position="641"/>
    </location>
</feature>
<keyword evidence="5" id="KW-0418">Kinase</keyword>
<dbReference type="InterPro" id="IPR008271">
    <property type="entry name" value="Ser/Thr_kinase_AS"/>
</dbReference>
<evidence type="ECO:0000256" key="2">
    <source>
        <dbReference type="ARBA" id="ARBA00012513"/>
    </source>
</evidence>
<dbReference type="InterPro" id="IPR011009">
    <property type="entry name" value="Kinase-like_dom_sf"/>
</dbReference>
<dbReference type="SMART" id="SM00220">
    <property type="entry name" value="S_TKc"/>
    <property type="match status" value="1"/>
</dbReference>
<accession>A0ABQ4A576</accession>
<protein>
    <recommendedName>
        <fullName evidence="2">non-specific serine/threonine protein kinase</fullName>
        <ecNumber evidence="2">2.7.11.1</ecNumber>
    </recommendedName>
</protein>
<dbReference type="EC" id="2.7.11.1" evidence="2"/>
<comment type="caution">
    <text evidence="10">The sequence shown here is derived from an EMBL/GenBank/DDBJ whole genome shotgun (WGS) entry which is preliminary data.</text>
</comment>